<dbReference type="InterPro" id="IPR016084">
    <property type="entry name" value="Haem_Oase-like_multi-hlx"/>
</dbReference>
<dbReference type="Proteomes" id="UP000198867">
    <property type="component" value="Unassembled WGS sequence"/>
</dbReference>
<dbReference type="SUPFAM" id="SSF48613">
    <property type="entry name" value="Heme oxygenase-like"/>
    <property type="match status" value="1"/>
</dbReference>
<dbReference type="EMBL" id="FOVM01000001">
    <property type="protein sequence ID" value="SFN35278.1"/>
    <property type="molecule type" value="Genomic_DNA"/>
</dbReference>
<reference evidence="2" key="1">
    <citation type="submission" date="2016-10" db="EMBL/GenBank/DDBJ databases">
        <authorList>
            <person name="Varghese N."/>
            <person name="Submissions S."/>
        </authorList>
    </citation>
    <scope>NUCLEOTIDE SEQUENCE [LARGE SCALE GENOMIC DNA]</scope>
    <source>
        <strain evidence="2">CGMCC 1.11101</strain>
    </source>
</reference>
<protein>
    <submittedName>
        <fullName evidence="1">Iron-containing redox enzyme</fullName>
    </submittedName>
</protein>
<evidence type="ECO:0000313" key="1">
    <source>
        <dbReference type="EMBL" id="SFN35278.1"/>
    </source>
</evidence>
<dbReference type="AlphaFoldDB" id="A0A1I4YB97"/>
<accession>A0A1I4YB97</accession>
<name>A0A1I4YB97_9MICO</name>
<dbReference type="SMART" id="SM01236">
    <property type="entry name" value="Haem_oxygenase_2"/>
    <property type="match status" value="1"/>
</dbReference>
<gene>
    <name evidence="1" type="ORF">SAMN05216219_0089</name>
</gene>
<dbReference type="Gene3D" id="1.20.910.10">
    <property type="entry name" value="Heme oxygenase-like"/>
    <property type="match status" value="1"/>
</dbReference>
<dbReference type="RefSeq" id="WP_090707873.1">
    <property type="nucleotide sequence ID" value="NZ_FOVM01000001.1"/>
</dbReference>
<dbReference type="STRING" id="995034.SAMN05216219_0089"/>
<evidence type="ECO:0000313" key="2">
    <source>
        <dbReference type="Proteomes" id="UP000198867"/>
    </source>
</evidence>
<proteinExistence type="predicted"/>
<organism evidence="1 2">
    <name type="scientific">Mycetocola miduiensis</name>
    <dbReference type="NCBI Taxonomy" id="995034"/>
    <lineage>
        <taxon>Bacteria</taxon>
        <taxon>Bacillati</taxon>
        <taxon>Actinomycetota</taxon>
        <taxon>Actinomycetes</taxon>
        <taxon>Micrococcales</taxon>
        <taxon>Microbacteriaceae</taxon>
        <taxon>Mycetocola</taxon>
    </lineage>
</organism>
<sequence length="365" mass="39054">MALSETLTKQGTFPTPPFSARGPLSVRLLDLLSAAPDGDPHLIPLADEALQAATDIVHDDDIQLALFLLYGLHYGSVVETDDAWEWHPSLIALRLHLEAAFEAELRRVVPVPALPEPSSAAVAAALFALTGEDSGPSLSRYIAAKANREQLAEFLVHRSIYTLKEADPHSWAIPRLTGRAKAAMVEIQSDEYGGGRPERMHATIFAGMMRGLGLDDRYGSYVDQVPAVTLASLNMMSMFGLNRRLRGAIAGHLAAFEMTSSIPCGLYSRGFRRNGFGQDVTWYFDEHVEADAVHEQIAGRDLAGSLAEDEPSLLPDILFGAAACLTVDGWAGAHILDAWTAGNSALRVPLVTGAAASAPASGSES</sequence>
<dbReference type="Pfam" id="PF14518">
    <property type="entry name" value="Haem_oxygenas_2"/>
    <property type="match status" value="1"/>
</dbReference>
<keyword evidence="2" id="KW-1185">Reference proteome</keyword>
<dbReference type="OrthoDB" id="252872at2"/>